<reference evidence="2 3" key="1">
    <citation type="journal article" date="2014" name="Genome Biol. Evol.">
        <title>The secreted proteins of Achlya hypogyna and Thraustotheca clavata identify the ancestral oomycete secretome and reveal gene acquisitions by horizontal gene transfer.</title>
        <authorList>
            <person name="Misner I."/>
            <person name="Blouin N."/>
            <person name="Leonard G."/>
            <person name="Richards T.A."/>
            <person name="Lane C.E."/>
        </authorList>
    </citation>
    <scope>NUCLEOTIDE SEQUENCE [LARGE SCALE GENOMIC DNA]</scope>
    <source>
        <strain evidence="2 3">ATCC 48635</strain>
    </source>
</reference>
<feature type="transmembrane region" description="Helical" evidence="1">
    <location>
        <begin position="12"/>
        <end position="39"/>
    </location>
</feature>
<accession>A0A1V9YEG3</accession>
<keyword evidence="1" id="KW-0472">Membrane</keyword>
<evidence type="ECO:0008006" key="4">
    <source>
        <dbReference type="Google" id="ProtNLM"/>
    </source>
</evidence>
<gene>
    <name evidence="2" type="ORF">ACHHYP_13887</name>
</gene>
<evidence type="ECO:0000256" key="1">
    <source>
        <dbReference type="SAM" id="Phobius"/>
    </source>
</evidence>
<dbReference type="OrthoDB" id="77960at2759"/>
<dbReference type="AlphaFoldDB" id="A0A1V9YEG3"/>
<proteinExistence type="predicted"/>
<feature type="transmembrane region" description="Helical" evidence="1">
    <location>
        <begin position="381"/>
        <end position="403"/>
    </location>
</feature>
<evidence type="ECO:0000313" key="3">
    <source>
        <dbReference type="Proteomes" id="UP000243579"/>
    </source>
</evidence>
<feature type="transmembrane region" description="Helical" evidence="1">
    <location>
        <begin position="480"/>
        <end position="501"/>
    </location>
</feature>
<keyword evidence="1" id="KW-0812">Transmembrane</keyword>
<feature type="transmembrane region" description="Helical" evidence="1">
    <location>
        <begin position="276"/>
        <end position="297"/>
    </location>
</feature>
<keyword evidence="1" id="KW-1133">Transmembrane helix</keyword>
<feature type="transmembrane region" description="Helical" evidence="1">
    <location>
        <begin position="424"/>
        <end position="443"/>
    </location>
</feature>
<feature type="transmembrane region" description="Helical" evidence="1">
    <location>
        <begin position="346"/>
        <end position="369"/>
    </location>
</feature>
<protein>
    <recommendedName>
        <fullName evidence="4">Transmembrane protein</fullName>
    </recommendedName>
</protein>
<keyword evidence="3" id="KW-1185">Reference proteome</keyword>
<dbReference type="EMBL" id="JNBR01001935">
    <property type="protein sequence ID" value="OQR84100.1"/>
    <property type="molecule type" value="Genomic_DNA"/>
</dbReference>
<evidence type="ECO:0000313" key="2">
    <source>
        <dbReference type="EMBL" id="OQR84100.1"/>
    </source>
</evidence>
<name>A0A1V9YEG3_ACHHY</name>
<organism evidence="2 3">
    <name type="scientific">Achlya hypogyna</name>
    <name type="common">Oomycete</name>
    <name type="synonym">Protoachlya hypogyna</name>
    <dbReference type="NCBI Taxonomy" id="1202772"/>
    <lineage>
        <taxon>Eukaryota</taxon>
        <taxon>Sar</taxon>
        <taxon>Stramenopiles</taxon>
        <taxon>Oomycota</taxon>
        <taxon>Saprolegniomycetes</taxon>
        <taxon>Saprolegniales</taxon>
        <taxon>Achlyaceae</taxon>
        <taxon>Achlya</taxon>
    </lineage>
</organism>
<dbReference type="Proteomes" id="UP000243579">
    <property type="component" value="Unassembled WGS sequence"/>
</dbReference>
<comment type="caution">
    <text evidence="2">The sequence shown here is derived from an EMBL/GenBank/DDBJ whole genome shotgun (WGS) entry which is preliminary data.</text>
</comment>
<sequence length="642" mass="71954">MSGVRVKQKGMPAWHAAFVFCRWLVVRGVGLLVICLVGFDSIVNNWGINQFLGNGYRFLTPIATATNTAELESRYAFANGLGLRDLSNIGLWMVNYTVSQFTSKSANVYFVSAGSYRLDDSMNLCGIFQRKYPVDLTTSLTVRLGLTSDTVSFIRGDSITHTFTDDATRNLGNTSMQSTQLMSLGYLAARTIVDTRFTRPFALVNTSMPQTKPISYYRVFPKSFCTGCEPIAEFGYGTCNLTMVYNDSAKVLTVTTGRNIVGSTYDLGLMLRCSPFVVLSQLFKVLAIIFAVGGYLASRSTVQWYELDIQKPETVILRLVRTVLPKHFPYASHALRFDMFCYNSDIFVFLYCGMVVLDMENSLIFIRHMNLFNALNPQFQYSVQLFALSIRLLWANCACLKLAKIVTNVVYRAGYCGENRFMELFNHSSVTWLYASAILLFYVPPYFEYGNSVIVELKNSVEKLDGVHVDVFNSFYMRNASAIIVGLLANILLCALLDHVVNHKYWRMLRQNSFARQAVFNSTSCLCDFLSDIVVENDSVRMICKARRLSTLQWFFTTHINLFGLPEKDARMIKKRVVQSGAPSVGGASTATSTASTPSAEMAYTVTQDGSNTLHLLDGNLTDVTPLVYNIKILKDTTVVIQ</sequence>